<dbReference type="InterPro" id="IPR045398">
    <property type="entry name" value="DUF6515"/>
</dbReference>
<dbReference type="Proteomes" id="UP000282060">
    <property type="component" value="Unassembled WGS sequence"/>
</dbReference>
<comment type="caution">
    <text evidence="2">The sequence shown here is derived from an EMBL/GenBank/DDBJ whole genome shotgun (WGS) entry which is preliminary data.</text>
</comment>
<gene>
    <name evidence="2" type="ORF">EKG39_07390</name>
</gene>
<feature type="signal peptide" evidence="1">
    <location>
        <begin position="1"/>
        <end position="25"/>
    </location>
</feature>
<protein>
    <recommendedName>
        <fullName evidence="4">DUF1236 domain-containing protein</fullName>
    </recommendedName>
</protein>
<organism evidence="2 3">
    <name type="scientific">Shewanella atlantica</name>
    <dbReference type="NCBI Taxonomy" id="271099"/>
    <lineage>
        <taxon>Bacteria</taxon>
        <taxon>Pseudomonadati</taxon>
        <taxon>Pseudomonadota</taxon>
        <taxon>Gammaproteobacteria</taxon>
        <taxon>Alteromonadales</taxon>
        <taxon>Shewanellaceae</taxon>
        <taxon>Shewanella</taxon>
    </lineage>
</organism>
<evidence type="ECO:0008006" key="4">
    <source>
        <dbReference type="Google" id="ProtNLM"/>
    </source>
</evidence>
<keyword evidence="1" id="KW-0732">Signal</keyword>
<evidence type="ECO:0000256" key="1">
    <source>
        <dbReference type="SAM" id="SignalP"/>
    </source>
</evidence>
<dbReference type="RefSeq" id="WP_126505093.1">
    <property type="nucleotide sequence ID" value="NZ_RXNV01000002.1"/>
</dbReference>
<reference evidence="2 3" key="1">
    <citation type="submission" date="2018-12" db="EMBL/GenBank/DDBJ databases">
        <authorList>
            <person name="Yu L."/>
        </authorList>
    </citation>
    <scope>NUCLEOTIDE SEQUENCE [LARGE SCALE GENOMIC DNA]</scope>
    <source>
        <strain evidence="2 3">HAW-EB5</strain>
    </source>
</reference>
<dbReference type="Pfam" id="PF20125">
    <property type="entry name" value="DUF6515"/>
    <property type="match status" value="1"/>
</dbReference>
<feature type="chain" id="PRO_5018539811" description="DUF1236 domain-containing protein" evidence="1">
    <location>
        <begin position="26"/>
        <end position="171"/>
    </location>
</feature>
<name>A0A3S0KM31_9GAMM</name>
<keyword evidence="3" id="KW-1185">Reference proteome</keyword>
<sequence>MSTSTSLRNAILLLTLTGVTGTVMAHPNQVVPTKASPYKASVHVKKVVVKPGHRPVHKAPKHRSYHHKHLPASASFIVISGISYAIVDNAYYKRNGDQYIYIEQPPVTVQTTTDEAPAAQSTETITGSIVDMLPAGTTTVTVNGVTFYVDGSDWYAPIAGTPRFVIVEPQL</sequence>
<dbReference type="OrthoDB" id="7068235at2"/>
<dbReference type="AlphaFoldDB" id="A0A3S0KM31"/>
<dbReference type="EMBL" id="RXNV01000002">
    <property type="protein sequence ID" value="RTR33539.1"/>
    <property type="molecule type" value="Genomic_DNA"/>
</dbReference>
<accession>A0A3S0KM31</accession>
<evidence type="ECO:0000313" key="3">
    <source>
        <dbReference type="Proteomes" id="UP000282060"/>
    </source>
</evidence>
<proteinExistence type="predicted"/>
<evidence type="ECO:0000313" key="2">
    <source>
        <dbReference type="EMBL" id="RTR33539.1"/>
    </source>
</evidence>